<comment type="caution">
    <text evidence="1">The sequence shown here is derived from an EMBL/GenBank/DDBJ whole genome shotgun (WGS) entry which is preliminary data.</text>
</comment>
<organism evidence="1 2">
    <name type="scientific">Myxococcus virescens</name>
    <dbReference type="NCBI Taxonomy" id="83456"/>
    <lineage>
        <taxon>Bacteria</taxon>
        <taxon>Pseudomonadati</taxon>
        <taxon>Myxococcota</taxon>
        <taxon>Myxococcia</taxon>
        <taxon>Myxococcales</taxon>
        <taxon>Cystobacterineae</taxon>
        <taxon>Myxococcaceae</taxon>
        <taxon>Myxococcus</taxon>
    </lineage>
</organism>
<dbReference type="Proteomes" id="UP000198717">
    <property type="component" value="Unassembled WGS sequence"/>
</dbReference>
<accession>A0ABY0N6S4</accession>
<evidence type="ECO:0000313" key="1">
    <source>
        <dbReference type="EMBL" id="SDE85643.1"/>
    </source>
</evidence>
<gene>
    <name evidence="1" type="ORF">SAMN04488504_113113</name>
</gene>
<evidence type="ECO:0000313" key="2">
    <source>
        <dbReference type="Proteomes" id="UP000198717"/>
    </source>
</evidence>
<evidence type="ECO:0008006" key="3">
    <source>
        <dbReference type="Google" id="ProtNLM"/>
    </source>
</evidence>
<protein>
    <recommendedName>
        <fullName evidence="3">50S ribosomal protein L22</fullName>
    </recommendedName>
</protein>
<proteinExistence type="predicted"/>
<dbReference type="EMBL" id="FNAJ01000013">
    <property type="protein sequence ID" value="SDE85643.1"/>
    <property type="molecule type" value="Genomic_DNA"/>
</dbReference>
<sequence length="40" mass="4453">MKKPARTKRAKTLKVTVRVLKVSALKAFETNVSSISHISK</sequence>
<name>A0ABY0N6S4_9BACT</name>
<keyword evidence="2" id="KW-1185">Reference proteome</keyword>
<reference evidence="1 2" key="1">
    <citation type="submission" date="2016-10" db="EMBL/GenBank/DDBJ databases">
        <authorList>
            <person name="Varghese N."/>
            <person name="Submissions S."/>
        </authorList>
    </citation>
    <scope>NUCLEOTIDE SEQUENCE [LARGE SCALE GENOMIC DNA]</scope>
    <source>
        <strain evidence="1 2">DSM 2260</strain>
    </source>
</reference>